<accession>S7PU79</accession>
<dbReference type="Proteomes" id="UP000030669">
    <property type="component" value="Unassembled WGS sequence"/>
</dbReference>
<dbReference type="GeneID" id="19298900"/>
<dbReference type="EMBL" id="KB469311">
    <property type="protein sequence ID" value="EPQ51366.1"/>
    <property type="molecule type" value="Genomic_DNA"/>
</dbReference>
<keyword evidence="2" id="KW-1185">Reference proteome</keyword>
<dbReference type="KEGG" id="gtr:GLOTRDRAFT_108245"/>
<dbReference type="SUPFAM" id="SSF88697">
    <property type="entry name" value="PUA domain-like"/>
    <property type="match status" value="1"/>
</dbReference>
<dbReference type="eggNOG" id="ENOG502SRGM">
    <property type="taxonomic scope" value="Eukaryota"/>
</dbReference>
<gene>
    <name evidence="1" type="ORF">GLOTRDRAFT_108245</name>
</gene>
<evidence type="ECO:0000313" key="1">
    <source>
        <dbReference type="EMBL" id="EPQ51366.1"/>
    </source>
</evidence>
<dbReference type="InterPro" id="IPR015947">
    <property type="entry name" value="PUA-like_sf"/>
</dbReference>
<reference evidence="1 2" key="1">
    <citation type="journal article" date="2012" name="Science">
        <title>The Paleozoic origin of enzymatic lignin decomposition reconstructed from 31 fungal genomes.</title>
        <authorList>
            <person name="Floudas D."/>
            <person name="Binder M."/>
            <person name="Riley R."/>
            <person name="Barry K."/>
            <person name="Blanchette R.A."/>
            <person name="Henrissat B."/>
            <person name="Martinez A.T."/>
            <person name="Otillar R."/>
            <person name="Spatafora J.W."/>
            <person name="Yadav J.S."/>
            <person name="Aerts A."/>
            <person name="Benoit I."/>
            <person name="Boyd A."/>
            <person name="Carlson A."/>
            <person name="Copeland A."/>
            <person name="Coutinho P.M."/>
            <person name="de Vries R.P."/>
            <person name="Ferreira P."/>
            <person name="Findley K."/>
            <person name="Foster B."/>
            <person name="Gaskell J."/>
            <person name="Glotzer D."/>
            <person name="Gorecki P."/>
            <person name="Heitman J."/>
            <person name="Hesse C."/>
            <person name="Hori C."/>
            <person name="Igarashi K."/>
            <person name="Jurgens J.A."/>
            <person name="Kallen N."/>
            <person name="Kersten P."/>
            <person name="Kohler A."/>
            <person name="Kuees U."/>
            <person name="Kumar T.K.A."/>
            <person name="Kuo A."/>
            <person name="LaButti K."/>
            <person name="Larrondo L.F."/>
            <person name="Lindquist E."/>
            <person name="Ling A."/>
            <person name="Lombard V."/>
            <person name="Lucas S."/>
            <person name="Lundell T."/>
            <person name="Martin R."/>
            <person name="McLaughlin D.J."/>
            <person name="Morgenstern I."/>
            <person name="Morin E."/>
            <person name="Murat C."/>
            <person name="Nagy L.G."/>
            <person name="Nolan M."/>
            <person name="Ohm R.A."/>
            <person name="Patyshakuliyeva A."/>
            <person name="Rokas A."/>
            <person name="Ruiz-Duenas F.J."/>
            <person name="Sabat G."/>
            <person name="Salamov A."/>
            <person name="Samejima M."/>
            <person name="Schmutz J."/>
            <person name="Slot J.C."/>
            <person name="St John F."/>
            <person name="Stenlid J."/>
            <person name="Sun H."/>
            <person name="Sun S."/>
            <person name="Syed K."/>
            <person name="Tsang A."/>
            <person name="Wiebenga A."/>
            <person name="Young D."/>
            <person name="Pisabarro A."/>
            <person name="Eastwood D.C."/>
            <person name="Martin F."/>
            <person name="Cullen D."/>
            <person name="Grigoriev I.V."/>
            <person name="Hibbett D.S."/>
        </authorList>
    </citation>
    <scope>NUCLEOTIDE SEQUENCE [LARGE SCALE GENOMIC DNA]</scope>
    <source>
        <strain evidence="1 2">ATCC 11539</strain>
    </source>
</reference>
<sequence>MASQSRTDAILPMTDEYMEQIVRKEKTYEFRRYRINPSVQRVWFYVNAPFSHIAYICEIDPARTRNEGDEPLPENGLGNREFNERHKDWEGYDYAYGVRSVRKLREVIPLKRMQSDFGVRCAPRGLIYTPTKILAEVPWTLRFHLLVRRK</sequence>
<dbReference type="OMA" id="YCLKPSV"/>
<name>S7PU79_GLOTA</name>
<organism evidence="1 2">
    <name type="scientific">Gloeophyllum trabeum (strain ATCC 11539 / FP-39264 / Madison 617)</name>
    <name type="common">Brown rot fungus</name>
    <dbReference type="NCBI Taxonomy" id="670483"/>
    <lineage>
        <taxon>Eukaryota</taxon>
        <taxon>Fungi</taxon>
        <taxon>Dikarya</taxon>
        <taxon>Basidiomycota</taxon>
        <taxon>Agaricomycotina</taxon>
        <taxon>Agaricomycetes</taxon>
        <taxon>Gloeophyllales</taxon>
        <taxon>Gloeophyllaceae</taxon>
        <taxon>Gloeophyllum</taxon>
    </lineage>
</organism>
<dbReference type="OrthoDB" id="2149705at2759"/>
<dbReference type="HOGENOM" id="CLU_103806_2_0_1"/>
<evidence type="ECO:0000313" key="2">
    <source>
        <dbReference type="Proteomes" id="UP000030669"/>
    </source>
</evidence>
<proteinExistence type="predicted"/>
<dbReference type="RefSeq" id="XP_007870330.1">
    <property type="nucleotide sequence ID" value="XM_007872139.1"/>
</dbReference>
<dbReference type="AlphaFoldDB" id="S7PU79"/>
<protein>
    <submittedName>
        <fullName evidence="1">Uncharacterized protein</fullName>
    </submittedName>
</protein>